<dbReference type="EMBL" id="BAAAPY010000001">
    <property type="protein sequence ID" value="GAA2071421.1"/>
    <property type="molecule type" value="Genomic_DNA"/>
</dbReference>
<dbReference type="Proteomes" id="UP001501480">
    <property type="component" value="Unassembled WGS sequence"/>
</dbReference>
<feature type="domain" description="PucR C-terminal helix-turn-helix" evidence="1">
    <location>
        <begin position="276"/>
        <end position="327"/>
    </location>
</feature>
<organism evidence="2 3">
    <name type="scientific">Aeromicrobium halocynthiae</name>
    <dbReference type="NCBI Taxonomy" id="560557"/>
    <lineage>
        <taxon>Bacteria</taxon>
        <taxon>Bacillati</taxon>
        <taxon>Actinomycetota</taxon>
        <taxon>Actinomycetes</taxon>
        <taxon>Propionibacteriales</taxon>
        <taxon>Nocardioidaceae</taxon>
        <taxon>Aeromicrobium</taxon>
    </lineage>
</organism>
<name>A0ABN2VSW2_9ACTN</name>
<dbReference type="InterPro" id="IPR042070">
    <property type="entry name" value="PucR_C-HTH_sf"/>
</dbReference>
<dbReference type="InterPro" id="IPR025736">
    <property type="entry name" value="PucR_C-HTH_dom"/>
</dbReference>
<keyword evidence="3" id="KW-1185">Reference proteome</keyword>
<sequence>MQELLGRIARLDPSASLGLRVIACFDELVVGRVNTRALLASAASLAACTAGFEQRSPARVVRIAPDGHRDDTLAPSRRSELTAHATEDLRVWLEREGPQQPNDAIILERLALAVRIRHGHGRREFDNRRYVGLLVDETVEEEQRCISATALGLVAGRRYRVAVAPLFAVWTTHPAGPEDVVPTPFGPVHAVVVPADHGELDATPCGIGSPTHVSELHHSFRTAMVALRLCDPPSSPRVRADDLGGIVGLLADSAGAGHHPDVERLAAVLEHPWGAATIDAIVRTGTVRQAARDIGIHHSTMQDRVETIERILGFDPMDGFGRTRIGTAHIMWRLENSRVLELPPPPAGR</sequence>
<evidence type="ECO:0000313" key="3">
    <source>
        <dbReference type="Proteomes" id="UP001501480"/>
    </source>
</evidence>
<gene>
    <name evidence="2" type="ORF">GCM10009821_06450</name>
</gene>
<dbReference type="Pfam" id="PF13556">
    <property type="entry name" value="HTH_30"/>
    <property type="match status" value="1"/>
</dbReference>
<accession>A0ABN2VSW2</accession>
<proteinExistence type="predicted"/>
<dbReference type="RefSeq" id="WP_344324208.1">
    <property type="nucleotide sequence ID" value="NZ_BAAAPY010000001.1"/>
</dbReference>
<evidence type="ECO:0000259" key="1">
    <source>
        <dbReference type="Pfam" id="PF13556"/>
    </source>
</evidence>
<evidence type="ECO:0000313" key="2">
    <source>
        <dbReference type="EMBL" id="GAA2071421.1"/>
    </source>
</evidence>
<dbReference type="Gene3D" id="1.10.10.2840">
    <property type="entry name" value="PucR C-terminal helix-turn-helix domain"/>
    <property type="match status" value="1"/>
</dbReference>
<reference evidence="2 3" key="1">
    <citation type="journal article" date="2019" name="Int. J. Syst. Evol. Microbiol.">
        <title>The Global Catalogue of Microorganisms (GCM) 10K type strain sequencing project: providing services to taxonomists for standard genome sequencing and annotation.</title>
        <authorList>
            <consortium name="The Broad Institute Genomics Platform"/>
            <consortium name="The Broad Institute Genome Sequencing Center for Infectious Disease"/>
            <person name="Wu L."/>
            <person name="Ma J."/>
        </authorList>
    </citation>
    <scope>NUCLEOTIDE SEQUENCE [LARGE SCALE GENOMIC DNA]</scope>
    <source>
        <strain evidence="2 3">JCM 15749</strain>
    </source>
</reference>
<protein>
    <submittedName>
        <fullName evidence="2">Helix-turn-helix domain-containing protein</fullName>
    </submittedName>
</protein>
<comment type="caution">
    <text evidence="2">The sequence shown here is derived from an EMBL/GenBank/DDBJ whole genome shotgun (WGS) entry which is preliminary data.</text>
</comment>